<gene>
    <name evidence="2" type="primary">TLR2</name>
</gene>
<feature type="non-terminal residue" evidence="2">
    <location>
        <position position="1"/>
    </location>
</feature>
<evidence type="ECO:0000256" key="1">
    <source>
        <dbReference type="SAM" id="SignalP"/>
    </source>
</evidence>
<accession>A0A1A8FWP9</accession>
<reference evidence="2" key="2">
    <citation type="submission" date="2016-06" db="EMBL/GenBank/DDBJ databases">
        <title>The genome of a short-lived fish provides insights into sex chromosome evolution and the genetic control of aging.</title>
        <authorList>
            <person name="Reichwald K."/>
            <person name="Felder M."/>
            <person name="Petzold A."/>
            <person name="Koch P."/>
            <person name="Groth M."/>
            <person name="Platzer M."/>
        </authorList>
    </citation>
    <scope>NUCLEOTIDE SEQUENCE</scope>
    <source>
        <tissue evidence="2">Brain</tissue>
    </source>
</reference>
<feature type="chain" id="PRO_5008370301" evidence="1">
    <location>
        <begin position="22"/>
        <end position="65"/>
    </location>
</feature>
<dbReference type="EMBL" id="HAEB01017303">
    <property type="protein sequence ID" value="SBQ63830.1"/>
    <property type="molecule type" value="Transcribed_RNA"/>
</dbReference>
<protein>
    <submittedName>
        <fullName evidence="2">Toll-like receptor 2</fullName>
    </submittedName>
</protein>
<sequence length="65" mass="7124">RLQIFTSFTRFMLLLIKNALSVPDTRLKRVSGSSLLATPDSAIFGNQASEISTRIHPGVCVFVCV</sequence>
<name>A0A1A8FWP9_9TELE</name>
<feature type="non-terminal residue" evidence="2">
    <location>
        <position position="65"/>
    </location>
</feature>
<dbReference type="AlphaFoldDB" id="A0A1A8FWP9"/>
<evidence type="ECO:0000313" key="2">
    <source>
        <dbReference type="EMBL" id="SBQ63830.1"/>
    </source>
</evidence>
<proteinExistence type="predicted"/>
<keyword evidence="1" id="KW-0732">Signal</keyword>
<feature type="signal peptide" evidence="1">
    <location>
        <begin position="1"/>
        <end position="21"/>
    </location>
</feature>
<reference evidence="2" key="1">
    <citation type="submission" date="2016-05" db="EMBL/GenBank/DDBJ databases">
        <authorList>
            <person name="Lavstsen T."/>
            <person name="Jespersen J.S."/>
        </authorList>
    </citation>
    <scope>NUCLEOTIDE SEQUENCE</scope>
    <source>
        <tissue evidence="2">Brain</tissue>
    </source>
</reference>
<keyword evidence="2" id="KW-0675">Receptor</keyword>
<organism evidence="2">
    <name type="scientific">Nothobranchius korthausae</name>
    <dbReference type="NCBI Taxonomy" id="1143690"/>
    <lineage>
        <taxon>Eukaryota</taxon>
        <taxon>Metazoa</taxon>
        <taxon>Chordata</taxon>
        <taxon>Craniata</taxon>
        <taxon>Vertebrata</taxon>
        <taxon>Euteleostomi</taxon>
        <taxon>Actinopterygii</taxon>
        <taxon>Neopterygii</taxon>
        <taxon>Teleostei</taxon>
        <taxon>Neoteleostei</taxon>
        <taxon>Acanthomorphata</taxon>
        <taxon>Ovalentaria</taxon>
        <taxon>Atherinomorphae</taxon>
        <taxon>Cyprinodontiformes</taxon>
        <taxon>Nothobranchiidae</taxon>
        <taxon>Nothobranchius</taxon>
    </lineage>
</organism>